<organism evidence="1 2">
    <name type="scientific">Racocetra persica</name>
    <dbReference type="NCBI Taxonomy" id="160502"/>
    <lineage>
        <taxon>Eukaryota</taxon>
        <taxon>Fungi</taxon>
        <taxon>Fungi incertae sedis</taxon>
        <taxon>Mucoromycota</taxon>
        <taxon>Glomeromycotina</taxon>
        <taxon>Glomeromycetes</taxon>
        <taxon>Diversisporales</taxon>
        <taxon>Gigasporaceae</taxon>
        <taxon>Racocetra</taxon>
    </lineage>
</organism>
<name>A0ACA9LI44_9GLOM</name>
<evidence type="ECO:0000313" key="2">
    <source>
        <dbReference type="Proteomes" id="UP000789920"/>
    </source>
</evidence>
<dbReference type="EMBL" id="CAJVQC010003813">
    <property type="protein sequence ID" value="CAG8532497.1"/>
    <property type="molecule type" value="Genomic_DNA"/>
</dbReference>
<sequence>MTGTPCKHQGAVAMKFHIKLLNFLPLLTPDDQMIYTYIALSWVAKSSSFYASLHINSTPQEQRPESSNKMLETTSNMESFEQEETGNSIIEQSEENDASL</sequence>
<protein>
    <submittedName>
        <fullName evidence="1">19943_t:CDS:1</fullName>
    </submittedName>
</protein>
<evidence type="ECO:0000313" key="1">
    <source>
        <dbReference type="EMBL" id="CAG8532497.1"/>
    </source>
</evidence>
<gene>
    <name evidence="1" type="ORF">RPERSI_LOCUS3199</name>
</gene>
<comment type="caution">
    <text evidence="1">The sequence shown here is derived from an EMBL/GenBank/DDBJ whole genome shotgun (WGS) entry which is preliminary data.</text>
</comment>
<dbReference type="Proteomes" id="UP000789920">
    <property type="component" value="Unassembled WGS sequence"/>
</dbReference>
<proteinExistence type="predicted"/>
<accession>A0ACA9LI44</accession>
<reference evidence="1" key="1">
    <citation type="submission" date="2021-06" db="EMBL/GenBank/DDBJ databases">
        <authorList>
            <person name="Kallberg Y."/>
            <person name="Tangrot J."/>
            <person name="Rosling A."/>
        </authorList>
    </citation>
    <scope>NUCLEOTIDE SEQUENCE</scope>
    <source>
        <strain evidence="1">MA461A</strain>
    </source>
</reference>
<keyword evidence="2" id="KW-1185">Reference proteome</keyword>